<dbReference type="EMBL" id="AP027079">
    <property type="protein sequence ID" value="BDU70559.1"/>
    <property type="molecule type" value="Genomic_DNA"/>
</dbReference>
<dbReference type="SUPFAM" id="SSF51430">
    <property type="entry name" value="NAD(P)-linked oxidoreductase"/>
    <property type="match status" value="1"/>
</dbReference>
<dbReference type="Pfam" id="PF00248">
    <property type="entry name" value="Aldo_ket_red"/>
    <property type="match status" value="1"/>
</dbReference>
<evidence type="ECO:0000259" key="1">
    <source>
        <dbReference type="Pfam" id="PF00248"/>
    </source>
</evidence>
<dbReference type="PANTHER" id="PTHR43312:SF1">
    <property type="entry name" value="NADP-DEPENDENT OXIDOREDUCTASE DOMAIN-CONTAINING PROTEIN"/>
    <property type="match status" value="1"/>
</dbReference>
<dbReference type="InterPro" id="IPR036812">
    <property type="entry name" value="NAD(P)_OxRdtase_dom_sf"/>
</dbReference>
<evidence type="ECO:0000313" key="3">
    <source>
        <dbReference type="Proteomes" id="UP001242010"/>
    </source>
</evidence>
<dbReference type="InterPro" id="IPR053135">
    <property type="entry name" value="AKR2_Oxidoreductase"/>
</dbReference>
<dbReference type="InterPro" id="IPR023210">
    <property type="entry name" value="NADP_OxRdtase_dom"/>
</dbReference>
<reference evidence="3" key="1">
    <citation type="journal article" date="2023" name="Int. J. Syst. Evol. Microbiol.">
        <title>Mesoterricola silvestris gen. nov., sp. nov., Mesoterricola sediminis sp. nov., Geothrix oryzae sp. nov., Geothrix edaphica sp. nov., Geothrix rubra sp. nov., and Geothrix limicola sp. nov., six novel members of Acidobacteriota isolated from soils.</title>
        <authorList>
            <person name="Itoh H."/>
            <person name="Sugisawa Y."/>
            <person name="Mise K."/>
            <person name="Xu Z."/>
            <person name="Kuniyasu M."/>
            <person name="Ushijima N."/>
            <person name="Kawano K."/>
            <person name="Kobayashi E."/>
            <person name="Shiratori Y."/>
            <person name="Masuda Y."/>
            <person name="Senoo K."/>
        </authorList>
    </citation>
    <scope>NUCLEOTIDE SEQUENCE [LARGE SCALE GENOMIC DNA]</scope>
    <source>
        <strain evidence="3">Red222</strain>
    </source>
</reference>
<accession>A0ABN6UZV1</accession>
<sequence length="329" mass="34792">MQLSTLGLGTYLGPSTDAADAAYAEAARAFHAAGGTVFDTAANYRGGRSERALGAAFRHLPRDAFFISTKAGYLPMPEGGTEEGPRAWFHRVLEEPGILSVDDLVDGCHALTARYLGHQLDISRSALGLETLDLLHLHNPEQQLPHLGPEAFYAMIGRAFEACEGFVAAGKIRAYGVATWNGFRVPPGQDGHLSLARLLAAAQAAGGRDHHFRWIQLPLNLALPEAFLAPTQLMDGTAMTPLAAAQASGLSVQTSASIMQARILRQLPDGFAEALGVRTPAQAALQFTRSCPGVTTALCGMGRAEHAVENAAIMAAPKLDRAALESLFG</sequence>
<protein>
    <submittedName>
        <fullName evidence="2">Oxidoreductase</fullName>
    </submittedName>
</protein>
<dbReference type="Proteomes" id="UP001242010">
    <property type="component" value="Chromosome"/>
</dbReference>
<keyword evidence="3" id="KW-1185">Reference proteome</keyword>
<name>A0ABN6UZV1_9BACT</name>
<proteinExistence type="predicted"/>
<dbReference type="PANTHER" id="PTHR43312">
    <property type="entry name" value="D-THREO-ALDOSE 1-DEHYDROGENASE"/>
    <property type="match status" value="1"/>
</dbReference>
<dbReference type="RefSeq" id="WP_286354275.1">
    <property type="nucleotide sequence ID" value="NZ_AP027079.1"/>
</dbReference>
<feature type="domain" description="NADP-dependent oxidoreductase" evidence="1">
    <location>
        <begin position="6"/>
        <end position="180"/>
    </location>
</feature>
<evidence type="ECO:0000313" key="2">
    <source>
        <dbReference type="EMBL" id="BDU70559.1"/>
    </source>
</evidence>
<organism evidence="2 3">
    <name type="scientific">Geothrix oryzae</name>
    <dbReference type="NCBI Taxonomy" id="2927975"/>
    <lineage>
        <taxon>Bacteria</taxon>
        <taxon>Pseudomonadati</taxon>
        <taxon>Acidobacteriota</taxon>
        <taxon>Holophagae</taxon>
        <taxon>Holophagales</taxon>
        <taxon>Holophagaceae</taxon>
        <taxon>Geothrix</taxon>
    </lineage>
</organism>
<gene>
    <name evidence="2" type="ORF">GETHOR_26600</name>
</gene>
<dbReference type="CDD" id="cd19099">
    <property type="entry name" value="AKR_unchar"/>
    <property type="match status" value="1"/>
</dbReference>
<dbReference type="Gene3D" id="3.20.20.100">
    <property type="entry name" value="NADP-dependent oxidoreductase domain"/>
    <property type="match status" value="1"/>
</dbReference>